<keyword evidence="1" id="KW-0732">Signal</keyword>
<proteinExistence type="predicted"/>
<organism evidence="2 3">
    <name type="scientific">Linnemannia hyalina</name>
    <dbReference type="NCBI Taxonomy" id="64524"/>
    <lineage>
        <taxon>Eukaryota</taxon>
        <taxon>Fungi</taxon>
        <taxon>Fungi incertae sedis</taxon>
        <taxon>Mucoromycota</taxon>
        <taxon>Mortierellomycotina</taxon>
        <taxon>Mortierellomycetes</taxon>
        <taxon>Mortierellales</taxon>
        <taxon>Mortierellaceae</taxon>
        <taxon>Linnemannia</taxon>
    </lineage>
</organism>
<reference evidence="2" key="1">
    <citation type="submission" date="2021-06" db="EMBL/GenBank/DDBJ databases">
        <title>Genome Sequence of Mortierella hyaline Strain SCG-10, a Cold-Adapted, Nitrate-Reducing Fungus Isolated from Soil in Minnesota, USA.</title>
        <authorList>
            <person name="Aldossari N."/>
        </authorList>
    </citation>
    <scope>NUCLEOTIDE SEQUENCE</scope>
    <source>
        <strain evidence="2">SCG-10</strain>
    </source>
</reference>
<comment type="caution">
    <text evidence="2">The sequence shown here is derived from an EMBL/GenBank/DDBJ whole genome shotgun (WGS) entry which is preliminary data.</text>
</comment>
<dbReference type="EMBL" id="JAHRHY010000002">
    <property type="protein sequence ID" value="KAG9071501.1"/>
    <property type="molecule type" value="Genomic_DNA"/>
</dbReference>
<protein>
    <submittedName>
        <fullName evidence="2">Uncharacterized protein</fullName>
    </submittedName>
</protein>
<evidence type="ECO:0000313" key="3">
    <source>
        <dbReference type="Proteomes" id="UP000707451"/>
    </source>
</evidence>
<accession>A0A9P8BXR0</accession>
<gene>
    <name evidence="2" type="ORF">KI688_005713</name>
</gene>
<dbReference type="AlphaFoldDB" id="A0A9P8BXR0"/>
<dbReference type="OrthoDB" id="432528at2759"/>
<evidence type="ECO:0000256" key="1">
    <source>
        <dbReference type="SAM" id="SignalP"/>
    </source>
</evidence>
<name>A0A9P8BXR0_9FUNG</name>
<sequence>MISSSHIPRWLKPIAWFWGLLCLLVITASAQPISTCCMAYGTTNENTLYVVGGAHYTGISEVAFPAQFYALNLTQTGWNTSNPPWTMMSYPTSLLPRAMSRFQYSMALSPDNSTLGVWDVTDADRLVEYSVGNASWTSVNITDTLSGDGVQAVTDPTTGLVYFPGGGPANYSAMMVYNPTTGMITDAPSSYPIVNGHQRYYPATSVQKLPSIRKIWNGLFGLWGQIRCFKALNSITRIGVSAVPLVYNLANLTWTTTY</sequence>
<dbReference type="Proteomes" id="UP000707451">
    <property type="component" value="Unassembled WGS sequence"/>
</dbReference>
<evidence type="ECO:0000313" key="2">
    <source>
        <dbReference type="EMBL" id="KAG9071501.1"/>
    </source>
</evidence>
<feature type="chain" id="PRO_5040306652" evidence="1">
    <location>
        <begin position="31"/>
        <end position="258"/>
    </location>
</feature>
<feature type="signal peptide" evidence="1">
    <location>
        <begin position="1"/>
        <end position="30"/>
    </location>
</feature>
<keyword evidence="3" id="KW-1185">Reference proteome</keyword>